<proteinExistence type="predicted"/>
<dbReference type="EMBL" id="VNIB01000002">
    <property type="protein sequence ID" value="TYO99591.1"/>
    <property type="molecule type" value="Genomic_DNA"/>
</dbReference>
<accession>A0A5D3WPI0</accession>
<gene>
    <name evidence="1" type="ORF">EDC39_102114</name>
</gene>
<dbReference type="Proteomes" id="UP000324159">
    <property type="component" value="Unassembled WGS sequence"/>
</dbReference>
<comment type="caution">
    <text evidence="1">The sequence shown here is derived from an EMBL/GenBank/DDBJ whole genome shotgun (WGS) entry which is preliminary data.</text>
</comment>
<reference evidence="1 2" key="1">
    <citation type="submission" date="2019-07" db="EMBL/GenBank/DDBJ databases">
        <title>Genomic Encyclopedia of Type Strains, Phase IV (KMG-IV): sequencing the most valuable type-strain genomes for metagenomic binning, comparative biology and taxonomic classification.</title>
        <authorList>
            <person name="Goeker M."/>
        </authorList>
    </citation>
    <scope>NUCLEOTIDE SEQUENCE [LARGE SCALE GENOMIC DNA]</scope>
    <source>
        <strain evidence="1 2">SS015</strain>
    </source>
</reference>
<organism evidence="1 2">
    <name type="scientific">Geothermobacter ehrlichii</name>
    <dbReference type="NCBI Taxonomy" id="213224"/>
    <lineage>
        <taxon>Bacteria</taxon>
        <taxon>Pseudomonadati</taxon>
        <taxon>Thermodesulfobacteriota</taxon>
        <taxon>Desulfuromonadia</taxon>
        <taxon>Desulfuromonadales</taxon>
        <taxon>Geothermobacteraceae</taxon>
        <taxon>Geothermobacter</taxon>
    </lineage>
</organism>
<evidence type="ECO:0000313" key="1">
    <source>
        <dbReference type="EMBL" id="TYO99591.1"/>
    </source>
</evidence>
<protein>
    <submittedName>
        <fullName evidence="1">Uncharacterized protein</fullName>
    </submittedName>
</protein>
<name>A0A5D3WPI0_9BACT</name>
<dbReference type="OrthoDB" id="5422646at2"/>
<keyword evidence="2" id="KW-1185">Reference proteome</keyword>
<evidence type="ECO:0000313" key="2">
    <source>
        <dbReference type="Proteomes" id="UP000324159"/>
    </source>
</evidence>
<dbReference type="RefSeq" id="WP_148894837.1">
    <property type="nucleotide sequence ID" value="NZ_VNIB01000002.1"/>
</dbReference>
<dbReference type="AlphaFoldDB" id="A0A5D3WPI0"/>
<sequence>MDEIRVCQICGYQRGFHVAVRKVDGGQKVVLICPDCGQSVDPGWMVTRLHMPPQHGRRYE</sequence>